<dbReference type="EMBL" id="JAOCIL010000001">
    <property type="protein sequence ID" value="MDH1437605.1"/>
    <property type="molecule type" value="Genomic_DNA"/>
</dbReference>
<protein>
    <submittedName>
        <fullName evidence="1">Uncharacterized protein</fullName>
    </submittedName>
</protein>
<dbReference type="RefSeq" id="WP_114392432.1">
    <property type="nucleotide sequence ID" value="NZ_CP031011.1"/>
</dbReference>
<evidence type="ECO:0000313" key="1">
    <source>
        <dbReference type="EMBL" id="MDH1437605.1"/>
    </source>
</evidence>
<dbReference type="Proteomes" id="UP001161567">
    <property type="component" value="Unassembled WGS sequence"/>
</dbReference>
<sequence length="59" mass="7201">MKICPNPFTIKQKMKALKRIFRALILGKIKWDELKKFYSAMLHLERYLEKLNNMVIKFE</sequence>
<dbReference type="AlphaFoldDB" id="A0AA42U6Y8"/>
<reference evidence="1" key="1">
    <citation type="submission" date="2022-09" db="EMBL/GenBank/DDBJ databases">
        <title>Intensive care unit water sources are persistently colonized with multi-drug resistant bacteria and are the site of extensive horizontal gene transfer of antibiotic resistance genes.</title>
        <authorList>
            <person name="Diorio-Toth L."/>
        </authorList>
    </citation>
    <scope>NUCLEOTIDE SEQUENCE</scope>
    <source>
        <strain evidence="1">GD03725</strain>
    </source>
</reference>
<evidence type="ECO:0000313" key="2">
    <source>
        <dbReference type="Proteomes" id="UP001161567"/>
    </source>
</evidence>
<comment type="caution">
    <text evidence="1">The sequence shown here is derived from an EMBL/GenBank/DDBJ whole genome shotgun (WGS) entry which is preliminary data.</text>
</comment>
<proteinExistence type="predicted"/>
<gene>
    <name evidence="1" type="ORF">N5I27_04095</name>
</gene>
<name>A0AA42U6Y8_ACIJO</name>
<accession>A0AA42U6Y8</accession>
<organism evidence="1 2">
    <name type="scientific">Acinetobacter johnsonii</name>
    <dbReference type="NCBI Taxonomy" id="40214"/>
    <lineage>
        <taxon>Bacteria</taxon>
        <taxon>Pseudomonadati</taxon>
        <taxon>Pseudomonadota</taxon>
        <taxon>Gammaproteobacteria</taxon>
        <taxon>Moraxellales</taxon>
        <taxon>Moraxellaceae</taxon>
        <taxon>Acinetobacter</taxon>
    </lineage>
</organism>